<proteinExistence type="inferred from homology"/>
<dbReference type="AlphaFoldDB" id="A0A9P4NI68"/>
<dbReference type="PANTHER" id="PTHR43369">
    <property type="entry name" value="PHOSPHORIBOSYLGLYCINAMIDE FORMYLTRANSFERASE"/>
    <property type="match status" value="1"/>
</dbReference>
<evidence type="ECO:0000256" key="8">
    <source>
        <dbReference type="ARBA" id="ARBA00041682"/>
    </source>
</evidence>
<evidence type="ECO:0000313" key="12">
    <source>
        <dbReference type="Proteomes" id="UP000800235"/>
    </source>
</evidence>
<organism evidence="11 12">
    <name type="scientific">Tothia fuscella</name>
    <dbReference type="NCBI Taxonomy" id="1048955"/>
    <lineage>
        <taxon>Eukaryota</taxon>
        <taxon>Fungi</taxon>
        <taxon>Dikarya</taxon>
        <taxon>Ascomycota</taxon>
        <taxon>Pezizomycotina</taxon>
        <taxon>Dothideomycetes</taxon>
        <taxon>Pleosporomycetidae</taxon>
        <taxon>Venturiales</taxon>
        <taxon>Cylindrosympodiaceae</taxon>
        <taxon>Tothia</taxon>
    </lineage>
</organism>
<dbReference type="NCBIfam" id="TIGR00639">
    <property type="entry name" value="PurN"/>
    <property type="match status" value="1"/>
</dbReference>
<gene>
    <name evidence="11" type="ORF">EJ08DRAFT_725842</name>
</gene>
<evidence type="ECO:0000256" key="7">
    <source>
        <dbReference type="ARBA" id="ARBA00041324"/>
    </source>
</evidence>
<comment type="pathway">
    <text evidence="1">Purine metabolism; IMP biosynthesis via de novo pathway; N(2)-formyl-N(1)-(5-phospho-D-ribosyl)glycinamide from N(1)-(5-phospho-D-ribosyl)glycinamide (10-formyl THF route): step 1/1.</text>
</comment>
<keyword evidence="12" id="KW-1185">Reference proteome</keyword>
<evidence type="ECO:0000256" key="4">
    <source>
        <dbReference type="ARBA" id="ARBA00022679"/>
    </source>
</evidence>
<keyword evidence="4" id="KW-0808">Transferase</keyword>
<dbReference type="Pfam" id="PF00551">
    <property type="entry name" value="Formyl_trans_N"/>
    <property type="match status" value="1"/>
</dbReference>
<sequence>MSPTKLTVLISGSGTNLQAIIDALPTTLPAETNIVRVISNRKAAYGLHRASKANISTKYHNLVSYKKKYENDEKRAREEYDKDLAKMILEDGTDVVVCAGFMHILSEEFLGPLGEGGVSIINLHPALRGQFNGANAIERAHKAFMDGEITQTGVMIHYVISEVDMGEPLLEVPIPLTHPDDDDIAALEERIHRIEHKAIVEGTRLAIEAHWKKRGQ</sequence>
<evidence type="ECO:0000313" key="11">
    <source>
        <dbReference type="EMBL" id="KAF2422588.1"/>
    </source>
</evidence>
<dbReference type="InterPro" id="IPR036477">
    <property type="entry name" value="Formyl_transf_N_sf"/>
</dbReference>
<evidence type="ECO:0000259" key="10">
    <source>
        <dbReference type="Pfam" id="PF00551"/>
    </source>
</evidence>
<comment type="catalytic activity">
    <reaction evidence="9">
        <text>N(1)-(5-phospho-beta-D-ribosyl)glycinamide + (6R)-10-formyltetrahydrofolate = N(2)-formyl-N(1)-(5-phospho-beta-D-ribosyl)glycinamide + (6S)-5,6,7,8-tetrahydrofolate + H(+)</text>
        <dbReference type="Rhea" id="RHEA:15053"/>
        <dbReference type="ChEBI" id="CHEBI:15378"/>
        <dbReference type="ChEBI" id="CHEBI:57453"/>
        <dbReference type="ChEBI" id="CHEBI:143788"/>
        <dbReference type="ChEBI" id="CHEBI:147286"/>
        <dbReference type="ChEBI" id="CHEBI:195366"/>
        <dbReference type="EC" id="2.1.2.2"/>
    </reaction>
</comment>
<dbReference type="InterPro" id="IPR002376">
    <property type="entry name" value="Formyl_transf_N"/>
</dbReference>
<reference evidence="11" key="1">
    <citation type="journal article" date="2020" name="Stud. Mycol.">
        <title>101 Dothideomycetes genomes: a test case for predicting lifestyles and emergence of pathogens.</title>
        <authorList>
            <person name="Haridas S."/>
            <person name="Albert R."/>
            <person name="Binder M."/>
            <person name="Bloem J."/>
            <person name="Labutti K."/>
            <person name="Salamov A."/>
            <person name="Andreopoulos B."/>
            <person name="Baker S."/>
            <person name="Barry K."/>
            <person name="Bills G."/>
            <person name="Bluhm B."/>
            <person name="Cannon C."/>
            <person name="Castanera R."/>
            <person name="Culley D."/>
            <person name="Daum C."/>
            <person name="Ezra D."/>
            <person name="Gonzalez J."/>
            <person name="Henrissat B."/>
            <person name="Kuo A."/>
            <person name="Liang C."/>
            <person name="Lipzen A."/>
            <person name="Lutzoni F."/>
            <person name="Magnuson J."/>
            <person name="Mondo S."/>
            <person name="Nolan M."/>
            <person name="Ohm R."/>
            <person name="Pangilinan J."/>
            <person name="Park H.-J."/>
            <person name="Ramirez L."/>
            <person name="Alfaro M."/>
            <person name="Sun H."/>
            <person name="Tritt A."/>
            <person name="Yoshinaga Y."/>
            <person name="Zwiers L.-H."/>
            <person name="Turgeon B."/>
            <person name="Goodwin S."/>
            <person name="Spatafora J."/>
            <person name="Crous P."/>
            <person name="Grigoriev I."/>
        </authorList>
    </citation>
    <scope>NUCLEOTIDE SEQUENCE</scope>
    <source>
        <strain evidence="11">CBS 130266</strain>
    </source>
</reference>
<dbReference type="FunFam" id="3.40.50.170:FF:000009">
    <property type="entry name" value="Phosphoribosylglycinamide formyltransferase (Eurofung)"/>
    <property type="match status" value="1"/>
</dbReference>
<feature type="domain" description="Formyl transferase N-terminal" evidence="10">
    <location>
        <begin position="5"/>
        <end position="201"/>
    </location>
</feature>
<dbReference type="EMBL" id="MU007089">
    <property type="protein sequence ID" value="KAF2422588.1"/>
    <property type="molecule type" value="Genomic_DNA"/>
</dbReference>
<dbReference type="PANTHER" id="PTHR43369:SF2">
    <property type="entry name" value="PHOSPHORIBOSYLGLYCINAMIDE FORMYLTRANSFERASE"/>
    <property type="match status" value="1"/>
</dbReference>
<keyword evidence="5" id="KW-0658">Purine biosynthesis</keyword>
<accession>A0A9P4NI68</accession>
<dbReference type="SUPFAM" id="SSF53328">
    <property type="entry name" value="Formyltransferase"/>
    <property type="match status" value="1"/>
</dbReference>
<protein>
    <recommendedName>
        <fullName evidence="3">Phosphoribosylglycinamide formyltransferase</fullName>
        <ecNumber evidence="2">2.1.2.2</ecNumber>
    </recommendedName>
    <alternativeName>
        <fullName evidence="8">5'-phosphoribosylglycinamide transformylase</fullName>
    </alternativeName>
    <alternativeName>
        <fullName evidence="7">GAR transformylase</fullName>
    </alternativeName>
</protein>
<dbReference type="GO" id="GO:0006189">
    <property type="term" value="P:'de novo' IMP biosynthetic process"/>
    <property type="evidence" value="ECO:0007669"/>
    <property type="project" value="InterPro"/>
</dbReference>
<dbReference type="GO" id="GO:0005737">
    <property type="term" value="C:cytoplasm"/>
    <property type="evidence" value="ECO:0007669"/>
    <property type="project" value="TreeGrafter"/>
</dbReference>
<dbReference type="GO" id="GO:0004644">
    <property type="term" value="F:phosphoribosylglycinamide formyltransferase activity"/>
    <property type="evidence" value="ECO:0007669"/>
    <property type="project" value="UniProtKB-EC"/>
</dbReference>
<dbReference type="EC" id="2.1.2.2" evidence="2"/>
<evidence type="ECO:0000256" key="1">
    <source>
        <dbReference type="ARBA" id="ARBA00005054"/>
    </source>
</evidence>
<dbReference type="InterPro" id="IPR004607">
    <property type="entry name" value="GART"/>
</dbReference>
<evidence type="ECO:0000256" key="9">
    <source>
        <dbReference type="ARBA" id="ARBA00047664"/>
    </source>
</evidence>
<dbReference type="OrthoDB" id="5575075at2759"/>
<name>A0A9P4NI68_9PEZI</name>
<evidence type="ECO:0000256" key="3">
    <source>
        <dbReference type="ARBA" id="ARBA00022076"/>
    </source>
</evidence>
<evidence type="ECO:0000256" key="6">
    <source>
        <dbReference type="ARBA" id="ARBA00038440"/>
    </source>
</evidence>
<comment type="caution">
    <text evidence="11">The sequence shown here is derived from an EMBL/GenBank/DDBJ whole genome shotgun (WGS) entry which is preliminary data.</text>
</comment>
<dbReference type="Gene3D" id="3.40.50.170">
    <property type="entry name" value="Formyl transferase, N-terminal domain"/>
    <property type="match status" value="1"/>
</dbReference>
<comment type="similarity">
    <text evidence="6">Belongs to the GART family.</text>
</comment>
<dbReference type="HAMAP" id="MF_01930">
    <property type="entry name" value="PurN"/>
    <property type="match status" value="1"/>
</dbReference>
<evidence type="ECO:0000256" key="5">
    <source>
        <dbReference type="ARBA" id="ARBA00022755"/>
    </source>
</evidence>
<evidence type="ECO:0000256" key="2">
    <source>
        <dbReference type="ARBA" id="ARBA00012254"/>
    </source>
</evidence>
<dbReference type="Proteomes" id="UP000800235">
    <property type="component" value="Unassembled WGS sequence"/>
</dbReference>